<keyword evidence="6" id="KW-1185">Reference proteome</keyword>
<keyword evidence="2" id="KW-0999">Mitochondrion inner membrane</keyword>
<dbReference type="InterPro" id="IPR039297">
    <property type="entry name" value="COX7a"/>
</dbReference>
<organism evidence="5 6">
    <name type="scientific">Penicillium cf. viridicatum</name>
    <dbReference type="NCBI Taxonomy" id="2972119"/>
    <lineage>
        <taxon>Eukaryota</taxon>
        <taxon>Fungi</taxon>
        <taxon>Dikarya</taxon>
        <taxon>Ascomycota</taxon>
        <taxon>Pezizomycotina</taxon>
        <taxon>Eurotiomycetes</taxon>
        <taxon>Eurotiomycetidae</taxon>
        <taxon>Eurotiales</taxon>
        <taxon>Aspergillaceae</taxon>
        <taxon>Penicillium</taxon>
    </lineage>
</organism>
<evidence type="ECO:0000313" key="6">
    <source>
        <dbReference type="Proteomes" id="UP001150942"/>
    </source>
</evidence>
<comment type="caution">
    <text evidence="5">The sequence shown here is derived from an EMBL/GenBank/DDBJ whole genome shotgun (WGS) entry which is preliminary data.</text>
</comment>
<keyword evidence="4" id="KW-0472">Membrane</keyword>
<dbReference type="EMBL" id="JAPQKQ010000007">
    <property type="protein sequence ID" value="KAJ5187568.1"/>
    <property type="molecule type" value="Genomic_DNA"/>
</dbReference>
<reference evidence="5" key="1">
    <citation type="submission" date="2022-11" db="EMBL/GenBank/DDBJ databases">
        <authorList>
            <person name="Petersen C."/>
        </authorList>
    </citation>
    <scope>NUCLEOTIDE SEQUENCE</scope>
    <source>
        <strain evidence="5">IBT 20477</strain>
    </source>
</reference>
<dbReference type="Pfam" id="PF02238">
    <property type="entry name" value="COX7a"/>
    <property type="match status" value="1"/>
</dbReference>
<evidence type="ECO:0000313" key="5">
    <source>
        <dbReference type="EMBL" id="KAJ5187568.1"/>
    </source>
</evidence>
<comment type="subcellular location">
    <subcellularLocation>
        <location evidence="1">Mitochondrion inner membrane</location>
    </subcellularLocation>
</comment>
<dbReference type="AlphaFoldDB" id="A0A9W9M3E0"/>
<evidence type="ECO:0000256" key="3">
    <source>
        <dbReference type="ARBA" id="ARBA00023128"/>
    </source>
</evidence>
<dbReference type="Proteomes" id="UP001150942">
    <property type="component" value="Unassembled WGS sequence"/>
</dbReference>
<name>A0A9W9M3E0_9EURO</name>
<sequence length="89" mass="10631">MVSRTIPRLVRFRFVNAENRVPYYQRLFQAKDGKRMWWKVLPSASHNILDERLIWGATDQKKWMAHVALPYLNLWTHTCLHMGSLSSNF</sequence>
<evidence type="ECO:0000256" key="1">
    <source>
        <dbReference type="ARBA" id="ARBA00004273"/>
    </source>
</evidence>
<keyword evidence="3" id="KW-0496">Mitochondrion</keyword>
<accession>A0A9W9M3E0</accession>
<proteinExistence type="predicted"/>
<reference evidence="5" key="2">
    <citation type="journal article" date="2023" name="IMA Fungus">
        <title>Comparative genomic study of the Penicillium genus elucidates a diverse pangenome and 15 lateral gene transfer events.</title>
        <authorList>
            <person name="Petersen C."/>
            <person name="Sorensen T."/>
            <person name="Nielsen M.R."/>
            <person name="Sondergaard T.E."/>
            <person name="Sorensen J.L."/>
            <person name="Fitzpatrick D.A."/>
            <person name="Frisvad J.C."/>
            <person name="Nielsen K.L."/>
        </authorList>
    </citation>
    <scope>NUCLEOTIDE SEQUENCE</scope>
    <source>
        <strain evidence="5">IBT 20477</strain>
    </source>
</reference>
<evidence type="ECO:0000256" key="4">
    <source>
        <dbReference type="ARBA" id="ARBA00023136"/>
    </source>
</evidence>
<gene>
    <name evidence="5" type="ORF">N7449_010562</name>
</gene>
<dbReference type="GO" id="GO:0005743">
    <property type="term" value="C:mitochondrial inner membrane"/>
    <property type="evidence" value="ECO:0007669"/>
    <property type="project" value="UniProtKB-SubCell"/>
</dbReference>
<dbReference type="OrthoDB" id="4366598at2759"/>
<feature type="non-terminal residue" evidence="5">
    <location>
        <position position="1"/>
    </location>
</feature>
<evidence type="ECO:0000256" key="2">
    <source>
        <dbReference type="ARBA" id="ARBA00022792"/>
    </source>
</evidence>
<protein>
    <submittedName>
        <fullName evidence="5">Uncharacterized protein</fullName>
    </submittedName>
</protein>